<feature type="transmembrane region" description="Helical" evidence="8">
    <location>
        <begin position="177"/>
        <end position="194"/>
    </location>
</feature>
<dbReference type="Proteomes" id="UP000195985">
    <property type="component" value="Unassembled WGS sequence"/>
</dbReference>
<organism evidence="9 10">
    <name type="scientific">Trichococcus pasteurii</name>
    <dbReference type="NCBI Taxonomy" id="43064"/>
    <lineage>
        <taxon>Bacteria</taxon>
        <taxon>Bacillati</taxon>
        <taxon>Bacillota</taxon>
        <taxon>Bacilli</taxon>
        <taxon>Lactobacillales</taxon>
        <taxon>Carnobacteriaceae</taxon>
        <taxon>Trichococcus</taxon>
    </lineage>
</organism>
<dbReference type="SUPFAM" id="SSF81338">
    <property type="entry name" value="Aquaporin-like"/>
    <property type="match status" value="1"/>
</dbReference>
<evidence type="ECO:0000313" key="9">
    <source>
        <dbReference type="EMBL" id="SLM53200.1"/>
    </source>
</evidence>
<evidence type="ECO:0000256" key="7">
    <source>
        <dbReference type="RuleBase" id="RU000477"/>
    </source>
</evidence>
<dbReference type="InterPro" id="IPR050363">
    <property type="entry name" value="MIP/Aquaporin"/>
</dbReference>
<keyword evidence="10" id="KW-1185">Reference proteome</keyword>
<dbReference type="CDD" id="cd00333">
    <property type="entry name" value="MIP"/>
    <property type="match status" value="1"/>
</dbReference>
<feature type="transmembrane region" description="Helical" evidence="8">
    <location>
        <begin position="47"/>
        <end position="68"/>
    </location>
</feature>
<proteinExistence type="inferred from homology"/>
<comment type="subcellular location">
    <subcellularLocation>
        <location evidence="1">Membrane</location>
        <topology evidence="1">Multi-pass membrane protein</topology>
    </subcellularLocation>
</comment>
<keyword evidence="5 8" id="KW-1133">Transmembrane helix</keyword>
<protein>
    <submittedName>
        <fullName evidence="9">Major intrinsic protein</fullName>
    </submittedName>
</protein>
<dbReference type="PROSITE" id="PS00221">
    <property type="entry name" value="MIP"/>
    <property type="match status" value="1"/>
</dbReference>
<dbReference type="PANTHER" id="PTHR43829:SF9">
    <property type="entry name" value="AQUAPORIN-9"/>
    <property type="match status" value="1"/>
</dbReference>
<evidence type="ECO:0000256" key="1">
    <source>
        <dbReference type="ARBA" id="ARBA00004141"/>
    </source>
</evidence>
<evidence type="ECO:0000256" key="6">
    <source>
        <dbReference type="ARBA" id="ARBA00023136"/>
    </source>
</evidence>
<feature type="transmembrane region" description="Helical" evidence="8">
    <location>
        <begin position="255"/>
        <end position="276"/>
    </location>
</feature>
<dbReference type="PANTHER" id="PTHR43829">
    <property type="entry name" value="AQUAPORIN OR AQUAGLYCEROPORIN RELATED"/>
    <property type="match status" value="1"/>
</dbReference>
<dbReference type="Pfam" id="PF00230">
    <property type="entry name" value="MIP"/>
    <property type="match status" value="1"/>
</dbReference>
<evidence type="ECO:0000313" key="10">
    <source>
        <dbReference type="Proteomes" id="UP000195985"/>
    </source>
</evidence>
<keyword evidence="4 7" id="KW-0812">Transmembrane</keyword>
<feature type="transmembrane region" description="Helical" evidence="8">
    <location>
        <begin position="125"/>
        <end position="147"/>
    </location>
</feature>
<evidence type="ECO:0000256" key="2">
    <source>
        <dbReference type="ARBA" id="ARBA00006175"/>
    </source>
</evidence>
<dbReference type="InterPro" id="IPR023271">
    <property type="entry name" value="Aquaporin-like"/>
</dbReference>
<feature type="transmembrane region" description="Helical" evidence="8">
    <location>
        <begin position="80"/>
        <end position="104"/>
    </location>
</feature>
<dbReference type="InterPro" id="IPR022357">
    <property type="entry name" value="MIP_CS"/>
</dbReference>
<sequence length="277" mass="29951">MHIFCRSHIQRIKYSNEVAYILSCKSCAKKKINIYLRIERMTRMSKYLAEMLGTMVLIILGDGVVANVLLDKTKGQNSGWIVITTGWGLGVTIAVFIFGPISGAHINPAVTLGLAMIGKFPWSSVPGYIAAQLIGGFLGALIVWLFYKNHFNEGDDQGAKLAVFCTGPAINDTLSNFFSEFIGTFLLVFASLGLNNTPMVNGLAPVASGLIVWSIGISLGGTTGYAINPARDFGPRLAHYIVPIRGKGDSEWRYAWIPVIGPVIGGMTAAVVFNNIF</sequence>
<dbReference type="InterPro" id="IPR000425">
    <property type="entry name" value="MIP"/>
</dbReference>
<comment type="similarity">
    <text evidence="2 7">Belongs to the MIP/aquaporin (TC 1.A.8) family.</text>
</comment>
<evidence type="ECO:0000256" key="8">
    <source>
        <dbReference type="SAM" id="Phobius"/>
    </source>
</evidence>
<dbReference type="PRINTS" id="PR00783">
    <property type="entry name" value="MINTRINSICP"/>
</dbReference>
<name>A0A1W1IJN8_9LACT</name>
<reference evidence="10" key="1">
    <citation type="submission" date="2016-04" db="EMBL/GenBank/DDBJ databases">
        <authorList>
            <person name="Strepis N."/>
        </authorList>
    </citation>
    <scope>NUCLEOTIDE SEQUENCE [LARGE SCALE GENOMIC DNA]</scope>
</reference>
<dbReference type="NCBIfam" id="TIGR00861">
    <property type="entry name" value="MIP"/>
    <property type="match status" value="1"/>
</dbReference>
<dbReference type="GO" id="GO:0005886">
    <property type="term" value="C:plasma membrane"/>
    <property type="evidence" value="ECO:0007669"/>
    <property type="project" value="TreeGrafter"/>
</dbReference>
<dbReference type="Gene3D" id="1.20.1080.10">
    <property type="entry name" value="Glycerol uptake facilitator protein"/>
    <property type="match status" value="1"/>
</dbReference>
<keyword evidence="3 7" id="KW-0813">Transport</keyword>
<accession>A0A1W1IJN8</accession>
<keyword evidence="6 8" id="KW-0472">Membrane</keyword>
<dbReference type="EMBL" id="FWEY01000013">
    <property type="protein sequence ID" value="SLM53200.1"/>
    <property type="molecule type" value="Genomic_DNA"/>
</dbReference>
<feature type="transmembrane region" description="Helical" evidence="8">
    <location>
        <begin position="206"/>
        <end position="227"/>
    </location>
</feature>
<evidence type="ECO:0000256" key="4">
    <source>
        <dbReference type="ARBA" id="ARBA00022692"/>
    </source>
</evidence>
<dbReference type="GO" id="GO:0015254">
    <property type="term" value="F:glycerol channel activity"/>
    <property type="evidence" value="ECO:0007669"/>
    <property type="project" value="TreeGrafter"/>
</dbReference>
<dbReference type="AlphaFoldDB" id="A0A1W1IJN8"/>
<evidence type="ECO:0000256" key="5">
    <source>
        <dbReference type="ARBA" id="ARBA00022989"/>
    </source>
</evidence>
<dbReference type="STRING" id="43064.SAMN04488086_1274"/>
<evidence type="ECO:0000256" key="3">
    <source>
        <dbReference type="ARBA" id="ARBA00022448"/>
    </source>
</evidence>
<gene>
    <name evidence="9" type="ORF">TPAS_2927</name>
</gene>